<proteinExistence type="predicted"/>
<evidence type="ECO:0000313" key="3">
    <source>
        <dbReference type="EMBL" id="PZQ56157.1"/>
    </source>
</evidence>
<dbReference type="EMBL" id="QFPX01000004">
    <property type="protein sequence ID" value="PZQ56157.1"/>
    <property type="molecule type" value="Genomic_DNA"/>
</dbReference>
<dbReference type="AlphaFoldDB" id="A0A2W5QEX0"/>
<sequence length="90" mass="9829">MNKVLWLVLSAGLVIAGPAQAGEPPTNSQSVTGKPGIDQSDPVECRKFQEIGSRLKIKRVCLTKSQWEAQARDDRMNIERSQVARGIGPN</sequence>
<name>A0A2W5QEX0_9SPHN</name>
<feature type="chain" id="PRO_5015892418" evidence="2">
    <location>
        <begin position="22"/>
        <end position="90"/>
    </location>
</feature>
<organism evidence="3 4">
    <name type="scientific">Novosphingobium pentaromativorans</name>
    <dbReference type="NCBI Taxonomy" id="205844"/>
    <lineage>
        <taxon>Bacteria</taxon>
        <taxon>Pseudomonadati</taxon>
        <taxon>Pseudomonadota</taxon>
        <taxon>Alphaproteobacteria</taxon>
        <taxon>Sphingomonadales</taxon>
        <taxon>Sphingomonadaceae</taxon>
        <taxon>Novosphingobium</taxon>
    </lineage>
</organism>
<evidence type="ECO:0000256" key="1">
    <source>
        <dbReference type="SAM" id="MobiDB-lite"/>
    </source>
</evidence>
<keyword evidence="2" id="KW-0732">Signal</keyword>
<evidence type="ECO:0000313" key="4">
    <source>
        <dbReference type="Proteomes" id="UP000249082"/>
    </source>
</evidence>
<gene>
    <name evidence="3" type="ORF">DI555_05860</name>
</gene>
<feature type="region of interest" description="Disordered" evidence="1">
    <location>
        <begin position="18"/>
        <end position="41"/>
    </location>
</feature>
<accession>A0A2W5QEX0</accession>
<dbReference type="Proteomes" id="UP000249082">
    <property type="component" value="Unassembled WGS sequence"/>
</dbReference>
<reference evidence="3 4" key="1">
    <citation type="submission" date="2017-08" db="EMBL/GenBank/DDBJ databases">
        <title>Infants hospitalized years apart are colonized by the same room-sourced microbial strains.</title>
        <authorList>
            <person name="Brooks B."/>
            <person name="Olm M.R."/>
            <person name="Firek B.A."/>
            <person name="Baker R."/>
            <person name="Thomas B.C."/>
            <person name="Morowitz M.J."/>
            <person name="Banfield J.F."/>
        </authorList>
    </citation>
    <scope>NUCLEOTIDE SEQUENCE [LARGE SCALE GENOMIC DNA]</scope>
    <source>
        <strain evidence="3">S2_005_002_R2_33</strain>
    </source>
</reference>
<comment type="caution">
    <text evidence="3">The sequence shown here is derived from an EMBL/GenBank/DDBJ whole genome shotgun (WGS) entry which is preliminary data.</text>
</comment>
<feature type="signal peptide" evidence="2">
    <location>
        <begin position="1"/>
        <end position="21"/>
    </location>
</feature>
<protein>
    <submittedName>
        <fullName evidence="3">Uncharacterized protein</fullName>
    </submittedName>
</protein>
<evidence type="ECO:0000256" key="2">
    <source>
        <dbReference type="SAM" id="SignalP"/>
    </source>
</evidence>